<feature type="transmembrane region" description="Helical" evidence="10">
    <location>
        <begin position="72"/>
        <end position="91"/>
    </location>
</feature>
<evidence type="ECO:0000313" key="13">
    <source>
        <dbReference type="Proteomes" id="UP000298653"/>
    </source>
</evidence>
<evidence type="ECO:0000256" key="1">
    <source>
        <dbReference type="ARBA" id="ARBA00000877"/>
    </source>
</evidence>
<dbReference type="InterPro" id="IPR036888">
    <property type="entry name" value="DNA_integrity_DisA_N_sf"/>
</dbReference>
<dbReference type="GO" id="GO:0004016">
    <property type="term" value="F:adenylate cyclase activity"/>
    <property type="evidence" value="ECO:0007669"/>
    <property type="project" value="UniProtKB-UniRule"/>
</dbReference>
<evidence type="ECO:0000256" key="8">
    <source>
        <dbReference type="ARBA" id="ARBA00022989"/>
    </source>
</evidence>
<dbReference type="GO" id="GO:0005524">
    <property type="term" value="F:ATP binding"/>
    <property type="evidence" value="ECO:0007669"/>
    <property type="project" value="UniProtKB-UniRule"/>
</dbReference>
<dbReference type="InterPro" id="IPR003390">
    <property type="entry name" value="DNA_integrity_scan_DisA_N"/>
</dbReference>
<keyword evidence="6 10" id="KW-0547">Nucleotide-binding</keyword>
<keyword evidence="3 10" id="KW-0808">Transferase</keyword>
<keyword evidence="7 10" id="KW-0067">ATP-binding</keyword>
<dbReference type="InterPro" id="IPR014046">
    <property type="entry name" value="C-di-AMP_synthase"/>
</dbReference>
<gene>
    <name evidence="10" type="primary">dacA</name>
    <name evidence="12" type="ORF">AR1Y2_2905</name>
</gene>
<dbReference type="FunFam" id="3.40.1700.10:FF:000002">
    <property type="entry name" value="Diadenylate cyclase"/>
    <property type="match status" value="1"/>
</dbReference>
<keyword evidence="8 10" id="KW-1133">Transmembrane helix</keyword>
<comment type="catalytic activity">
    <reaction evidence="1 10">
        <text>2 ATP = 3',3'-c-di-AMP + 2 diphosphate</text>
        <dbReference type="Rhea" id="RHEA:35655"/>
        <dbReference type="ChEBI" id="CHEBI:30616"/>
        <dbReference type="ChEBI" id="CHEBI:33019"/>
        <dbReference type="ChEBI" id="CHEBI:71500"/>
        <dbReference type="EC" id="2.7.7.85"/>
    </reaction>
</comment>
<dbReference type="Gene3D" id="3.40.1700.10">
    <property type="entry name" value="DNA integrity scanning protein, DisA, N-terminal domain"/>
    <property type="match status" value="1"/>
</dbReference>
<accession>A0A4P8IMF7</accession>
<feature type="transmembrane region" description="Helical" evidence="10">
    <location>
        <begin position="48"/>
        <end position="66"/>
    </location>
</feature>
<comment type="similarity">
    <text evidence="10">Belongs to the adenylate cyclase family. DacA/CdaA subfamily.</text>
</comment>
<dbReference type="KEGG" id="arf:AR1Y2_2905"/>
<dbReference type="InterPro" id="IPR050338">
    <property type="entry name" value="DisA"/>
</dbReference>
<dbReference type="EC" id="2.7.7.85" evidence="10"/>
<dbReference type="GO" id="GO:0106408">
    <property type="term" value="F:diadenylate cyclase activity"/>
    <property type="evidence" value="ECO:0007669"/>
    <property type="project" value="UniProtKB-EC"/>
</dbReference>
<name>A0A4P8IMF7_9FIRM</name>
<reference evidence="12 13" key="1">
    <citation type="submission" date="2019-05" db="EMBL/GenBank/DDBJ databases">
        <title>Complete genome sequencing of Anaerostipes rhamnosivorans.</title>
        <authorList>
            <person name="Bui T.P.N."/>
            <person name="de Vos W.M."/>
        </authorList>
    </citation>
    <scope>NUCLEOTIDE SEQUENCE [LARGE SCALE GENOMIC DNA]</scope>
    <source>
        <strain evidence="12 13">1y2</strain>
    </source>
</reference>
<dbReference type="PIRSF" id="PIRSF004793">
    <property type="entry name" value="UCP004793"/>
    <property type="match status" value="1"/>
</dbReference>
<dbReference type="GO" id="GO:0006171">
    <property type="term" value="P:cAMP biosynthetic process"/>
    <property type="evidence" value="ECO:0007669"/>
    <property type="project" value="InterPro"/>
</dbReference>
<keyword evidence="2 10" id="KW-1003">Cell membrane</keyword>
<evidence type="ECO:0000256" key="6">
    <source>
        <dbReference type="ARBA" id="ARBA00022741"/>
    </source>
</evidence>
<protein>
    <recommendedName>
        <fullName evidence="10">Diadenylate cyclase</fullName>
        <shortName evidence="10">DAC</shortName>
        <ecNumber evidence="10">2.7.7.85</ecNumber>
    </recommendedName>
    <alternativeName>
        <fullName evidence="10">Cyclic-di-AMP synthase</fullName>
        <shortName evidence="10">c-di-AMP synthase</shortName>
    </alternativeName>
</protein>
<dbReference type="HAMAP" id="MF_01499">
    <property type="entry name" value="DacA"/>
    <property type="match status" value="1"/>
</dbReference>
<dbReference type="Pfam" id="PF19293">
    <property type="entry name" value="CdaA_N"/>
    <property type="match status" value="1"/>
</dbReference>
<dbReference type="PANTHER" id="PTHR34185:SF1">
    <property type="entry name" value="DIADENYLATE CYCLASE"/>
    <property type="match status" value="1"/>
</dbReference>
<evidence type="ECO:0000256" key="10">
    <source>
        <dbReference type="HAMAP-Rule" id="MF_01499"/>
    </source>
</evidence>
<dbReference type="InterPro" id="IPR034701">
    <property type="entry name" value="CdaA"/>
</dbReference>
<dbReference type="AlphaFoldDB" id="A0A4P8IMF7"/>
<keyword evidence="5 10" id="KW-0548">Nucleotidyltransferase</keyword>
<comment type="function">
    <text evidence="10">Catalyzes the condensation of 2 ATP molecules into cyclic di-AMP (c-di-AMP), a second messenger used to regulate differing processes in different bacteria.</text>
</comment>
<comment type="caution">
    <text evidence="10">Lacks conserved residue(s) required for the propagation of feature annotation.</text>
</comment>
<sequence>MEQLLSVIEKYLYWLSIPQMSITDILDILIVSVLIYEIAKWIKNTRAWTLLKGIMLLVFVAMVAYVCQLHTISWLINNTMGVGVTAAIIVFQPELRNALEQLGRKNPIVNLFSSDESRDEKVGYTDRTLQEIVRATIEMSKVKTGALIVMEREVPLGEFERTGIPVDAKMSSQLLINIFEHNTPLHDGAVIVRNNRIVSATCYLPLSDSLEIEKELGTRHRAAVGISEVSDSVTIVVSEETGGISIAQGGRIYRGLTPQQLRDRLAVVKNDYSDGRKFRLWKGLNRNERKIRK</sequence>
<organism evidence="12 13">
    <name type="scientific">Anaerostipes rhamnosivorans</name>
    <dbReference type="NCBI Taxonomy" id="1229621"/>
    <lineage>
        <taxon>Bacteria</taxon>
        <taxon>Bacillati</taxon>
        <taxon>Bacillota</taxon>
        <taxon>Clostridia</taxon>
        <taxon>Lachnospirales</taxon>
        <taxon>Lachnospiraceae</taxon>
        <taxon>Anaerostipes</taxon>
    </lineage>
</organism>
<keyword evidence="9 10" id="KW-0472">Membrane</keyword>
<dbReference type="EMBL" id="CP040058">
    <property type="protein sequence ID" value="QCP36359.1"/>
    <property type="molecule type" value="Genomic_DNA"/>
</dbReference>
<proteinExistence type="inferred from homology"/>
<keyword evidence="13" id="KW-1185">Reference proteome</keyword>
<dbReference type="PROSITE" id="PS51794">
    <property type="entry name" value="DAC"/>
    <property type="match status" value="1"/>
</dbReference>
<dbReference type="PANTHER" id="PTHR34185">
    <property type="entry name" value="DIADENYLATE CYCLASE"/>
    <property type="match status" value="1"/>
</dbReference>
<dbReference type="Pfam" id="PF02457">
    <property type="entry name" value="DAC"/>
    <property type="match status" value="1"/>
</dbReference>
<evidence type="ECO:0000313" key="12">
    <source>
        <dbReference type="EMBL" id="QCP36359.1"/>
    </source>
</evidence>
<evidence type="ECO:0000256" key="4">
    <source>
        <dbReference type="ARBA" id="ARBA00022692"/>
    </source>
</evidence>
<evidence type="ECO:0000256" key="2">
    <source>
        <dbReference type="ARBA" id="ARBA00022475"/>
    </source>
</evidence>
<comment type="subunit">
    <text evidence="10">Probably a homodimer.</text>
</comment>
<dbReference type="NCBIfam" id="TIGR00159">
    <property type="entry name" value="diadenylate cyclase CdaA"/>
    <property type="match status" value="1"/>
</dbReference>
<feature type="domain" description="DAC" evidence="11">
    <location>
        <begin position="92"/>
        <end position="258"/>
    </location>
</feature>
<feature type="transmembrane region" description="Helical" evidence="10">
    <location>
        <begin position="12"/>
        <end position="36"/>
    </location>
</feature>
<evidence type="ECO:0000256" key="5">
    <source>
        <dbReference type="ARBA" id="ARBA00022695"/>
    </source>
</evidence>
<dbReference type="Proteomes" id="UP000298653">
    <property type="component" value="Chromosome"/>
</dbReference>
<evidence type="ECO:0000259" key="11">
    <source>
        <dbReference type="PROSITE" id="PS51794"/>
    </source>
</evidence>
<dbReference type="SUPFAM" id="SSF143597">
    <property type="entry name" value="YojJ-like"/>
    <property type="match status" value="1"/>
</dbReference>
<evidence type="ECO:0000256" key="3">
    <source>
        <dbReference type="ARBA" id="ARBA00022679"/>
    </source>
</evidence>
<dbReference type="InterPro" id="IPR045585">
    <property type="entry name" value="CdaA_N"/>
</dbReference>
<keyword evidence="4 10" id="KW-0812">Transmembrane</keyword>
<evidence type="ECO:0000256" key="9">
    <source>
        <dbReference type="ARBA" id="ARBA00023136"/>
    </source>
</evidence>
<evidence type="ECO:0000256" key="7">
    <source>
        <dbReference type="ARBA" id="ARBA00022840"/>
    </source>
</evidence>